<evidence type="ECO:0000256" key="3">
    <source>
        <dbReference type="ARBA" id="ARBA00022692"/>
    </source>
</evidence>
<name>A0ABQ6NER0_9BACL</name>
<dbReference type="PANTHER" id="PTHR31272">
    <property type="entry name" value="CYTOCHROME C-TYPE BIOGENESIS PROTEIN HI_1454-RELATED"/>
    <property type="match status" value="1"/>
</dbReference>
<dbReference type="Proteomes" id="UP001285921">
    <property type="component" value="Unassembled WGS sequence"/>
</dbReference>
<feature type="transmembrane region" description="Helical" evidence="6">
    <location>
        <begin position="202"/>
        <end position="222"/>
    </location>
</feature>
<feature type="domain" description="Cytochrome C biogenesis protein transmembrane" evidence="7">
    <location>
        <begin position="4"/>
        <end position="214"/>
    </location>
</feature>
<evidence type="ECO:0000259" key="7">
    <source>
        <dbReference type="Pfam" id="PF02683"/>
    </source>
</evidence>
<comment type="similarity">
    <text evidence="2">Belongs to the DsbD family.</text>
</comment>
<protein>
    <submittedName>
        <fullName evidence="8">Cytochrome C biogenesis protein CcdA</fullName>
    </submittedName>
</protein>
<reference evidence="8 9" key="1">
    <citation type="submission" date="2023-05" db="EMBL/GenBank/DDBJ databases">
        <title>Draft genome of Paenibacillus sp. CCS26.</title>
        <authorList>
            <person name="Akita H."/>
            <person name="Shinto Y."/>
            <person name="Kimura Z."/>
        </authorList>
    </citation>
    <scope>NUCLEOTIDE SEQUENCE [LARGE SCALE GENOMIC DNA]</scope>
    <source>
        <strain evidence="8 9">CCS26</strain>
    </source>
</reference>
<comment type="subcellular location">
    <subcellularLocation>
        <location evidence="1">Membrane</location>
        <topology evidence="1">Multi-pass membrane protein</topology>
    </subcellularLocation>
</comment>
<organism evidence="8 9">
    <name type="scientific">Paenibacillus glycanilyticus</name>
    <dbReference type="NCBI Taxonomy" id="126569"/>
    <lineage>
        <taxon>Bacteria</taxon>
        <taxon>Bacillati</taxon>
        <taxon>Bacillota</taxon>
        <taxon>Bacilli</taxon>
        <taxon>Bacillales</taxon>
        <taxon>Paenibacillaceae</taxon>
        <taxon>Paenibacillus</taxon>
    </lineage>
</organism>
<dbReference type="RefSeq" id="WP_127496472.1">
    <property type="nucleotide sequence ID" value="NZ_BTCL01000002.1"/>
</dbReference>
<feature type="transmembrane region" description="Helical" evidence="6">
    <location>
        <begin position="161"/>
        <end position="182"/>
    </location>
</feature>
<evidence type="ECO:0000256" key="6">
    <source>
        <dbReference type="SAM" id="Phobius"/>
    </source>
</evidence>
<proteinExistence type="inferred from homology"/>
<evidence type="ECO:0000256" key="4">
    <source>
        <dbReference type="ARBA" id="ARBA00022989"/>
    </source>
</evidence>
<evidence type="ECO:0000256" key="5">
    <source>
        <dbReference type="ARBA" id="ARBA00023136"/>
    </source>
</evidence>
<feature type="transmembrane region" description="Helical" evidence="6">
    <location>
        <begin position="124"/>
        <end position="149"/>
    </location>
</feature>
<evidence type="ECO:0000313" key="8">
    <source>
        <dbReference type="EMBL" id="GMK43586.1"/>
    </source>
</evidence>
<sequence>MDILLAFSAGLLSFLSPCVLPLIPVYLSYIAGTSATDLKNSPNKLTVISQTALFILGFSILFVLLGISVSSVSRLLSEHMRLVQQIGGALIVVFGLHMTGLLRIKLLYSEKRFLPSGSPGKKAGALVLGMAFAVGWTPCIGPILSSILIYAGSMATLGKGVLLLSMYALGLAVPFLLSAVLIDNLSAYLRKVTKHLPKISLVSGAVMMLMGVLVFTNQLEVFSKYAGLIQL</sequence>
<keyword evidence="5 6" id="KW-0472">Membrane</keyword>
<evidence type="ECO:0000256" key="2">
    <source>
        <dbReference type="ARBA" id="ARBA00006143"/>
    </source>
</evidence>
<feature type="transmembrane region" description="Helical" evidence="6">
    <location>
        <begin position="45"/>
        <end position="70"/>
    </location>
</feature>
<dbReference type="InterPro" id="IPR051790">
    <property type="entry name" value="Cytochrome_c-biogenesis_DsbD"/>
</dbReference>
<keyword evidence="9" id="KW-1185">Reference proteome</keyword>
<dbReference type="PANTHER" id="PTHR31272:SF4">
    <property type="entry name" value="CYTOCHROME C-TYPE BIOGENESIS PROTEIN HI_1454-RELATED"/>
    <property type="match status" value="1"/>
</dbReference>
<feature type="transmembrane region" description="Helical" evidence="6">
    <location>
        <begin position="82"/>
        <end position="104"/>
    </location>
</feature>
<comment type="caution">
    <text evidence="8">The sequence shown here is derived from an EMBL/GenBank/DDBJ whole genome shotgun (WGS) entry which is preliminary data.</text>
</comment>
<gene>
    <name evidence="8" type="primary">ccdA_1</name>
    <name evidence="8" type="ORF">PghCCS26_07130</name>
</gene>
<keyword evidence="4 6" id="KW-1133">Transmembrane helix</keyword>
<keyword evidence="3 6" id="KW-0812">Transmembrane</keyword>
<accession>A0ABQ6NER0</accession>
<dbReference type="EMBL" id="BTCL01000002">
    <property type="protein sequence ID" value="GMK43586.1"/>
    <property type="molecule type" value="Genomic_DNA"/>
</dbReference>
<dbReference type="InterPro" id="IPR003834">
    <property type="entry name" value="Cyt_c_assmbl_TM_dom"/>
</dbReference>
<evidence type="ECO:0000313" key="9">
    <source>
        <dbReference type="Proteomes" id="UP001285921"/>
    </source>
</evidence>
<evidence type="ECO:0000256" key="1">
    <source>
        <dbReference type="ARBA" id="ARBA00004141"/>
    </source>
</evidence>
<dbReference type="Pfam" id="PF02683">
    <property type="entry name" value="DsbD_TM"/>
    <property type="match status" value="1"/>
</dbReference>